<dbReference type="InterPro" id="IPR015329">
    <property type="entry name" value="tRNA_NucTransf2"/>
</dbReference>
<dbReference type="Pfam" id="PF01909">
    <property type="entry name" value="NTP_transf_2"/>
    <property type="match status" value="1"/>
</dbReference>
<organism evidence="14 15">
    <name type="scientific">Nitrosotalea devaniterrae</name>
    <dbReference type="NCBI Taxonomy" id="1078905"/>
    <lineage>
        <taxon>Archaea</taxon>
        <taxon>Nitrososphaerota</taxon>
        <taxon>Nitrososphaeria</taxon>
        <taxon>Nitrosotaleales</taxon>
        <taxon>Nitrosotaleaceae</taxon>
        <taxon>Nitrosotalea</taxon>
    </lineage>
</organism>
<feature type="domain" description="Polymerase nucleotidyl transferase" evidence="11">
    <location>
        <begin position="39"/>
        <end position="131"/>
    </location>
</feature>
<dbReference type="GO" id="GO:0160016">
    <property type="term" value="F:CCACCA tRNA nucleotidyltransferase activity"/>
    <property type="evidence" value="ECO:0007669"/>
    <property type="project" value="RHEA"/>
</dbReference>
<dbReference type="InterPro" id="IPR006116">
    <property type="entry name" value="NT_2-5OAS_ClassI-CCAase"/>
</dbReference>
<dbReference type="InterPro" id="IPR042090">
    <property type="entry name" value="CCA_tRNA_nucleotrans_2"/>
</dbReference>
<comment type="catalytic activity">
    <reaction evidence="10">
        <text>a tRNA with a 3' CCA end + 2 CTP + ATP = a tRNA with a 3' CCACCA end + 3 diphosphate</text>
        <dbReference type="Rhea" id="RHEA:76235"/>
        <dbReference type="Rhea" id="RHEA-COMP:10468"/>
        <dbReference type="Rhea" id="RHEA-COMP:18655"/>
        <dbReference type="ChEBI" id="CHEBI:30616"/>
        <dbReference type="ChEBI" id="CHEBI:33019"/>
        <dbReference type="ChEBI" id="CHEBI:37563"/>
        <dbReference type="ChEBI" id="CHEBI:83071"/>
        <dbReference type="ChEBI" id="CHEBI:195187"/>
    </reaction>
</comment>
<evidence type="ECO:0000256" key="5">
    <source>
        <dbReference type="ARBA" id="ARBA00022741"/>
    </source>
</evidence>
<dbReference type="GO" id="GO:0000049">
    <property type="term" value="F:tRNA binding"/>
    <property type="evidence" value="ECO:0007669"/>
    <property type="project" value="UniProtKB-UniRule"/>
</dbReference>
<comment type="cofactor">
    <cofactor evidence="10">
        <name>Mg(2+)</name>
        <dbReference type="ChEBI" id="CHEBI:18420"/>
    </cofactor>
</comment>
<protein>
    <recommendedName>
        <fullName evidence="10">CCA-adding enzyme</fullName>
        <ecNumber evidence="10">2.7.7.72</ecNumber>
    </recommendedName>
    <alternativeName>
        <fullName evidence="10">CCA tRNA nucleotidyltransferase</fullName>
    </alternativeName>
    <alternativeName>
        <fullName evidence="10">tRNA CCA-pyrophosphorylase</fullName>
    </alternativeName>
    <alternativeName>
        <fullName evidence="10">tRNA adenylyl-/cytidylyl- transferase</fullName>
    </alternativeName>
    <alternativeName>
        <fullName evidence="10">tRNA nucleotidyltransferase</fullName>
    </alternativeName>
    <alternativeName>
        <fullName evidence="10">tRNA-NT</fullName>
    </alternativeName>
</protein>
<dbReference type="InterPro" id="IPR008229">
    <property type="entry name" value="CCA-adding_arc"/>
</dbReference>
<dbReference type="AlphaFoldDB" id="A0A128A0B6"/>
<evidence type="ECO:0000259" key="12">
    <source>
        <dbReference type="Pfam" id="PF09249"/>
    </source>
</evidence>
<dbReference type="PANTHER" id="PTHR39643:SF1">
    <property type="entry name" value="CCA-ADDING ENZYME"/>
    <property type="match status" value="1"/>
</dbReference>
<evidence type="ECO:0000256" key="10">
    <source>
        <dbReference type="HAMAP-Rule" id="MF_01264"/>
    </source>
</evidence>
<comment type="miscellaneous">
    <text evidence="10">A single active site specifically recognizes both ATP and CTP and is responsible for their addition.</text>
</comment>
<dbReference type="KEGG" id="ndv:NDEV_0023"/>
<dbReference type="InterPro" id="IPR048833">
    <property type="entry name" value="CAA_C"/>
</dbReference>
<evidence type="ECO:0000256" key="7">
    <source>
        <dbReference type="ARBA" id="ARBA00022840"/>
    </source>
</evidence>
<keyword evidence="8 10" id="KW-0460">Magnesium</keyword>
<evidence type="ECO:0000313" key="15">
    <source>
        <dbReference type="Proteomes" id="UP000196239"/>
    </source>
</evidence>
<comment type="function">
    <text evidence="10">Catalyzes the addition and repair of the essential 3'-terminal CCA sequence in tRNAs without using a nucleic acid template. Adds these three nucleotides in the order of C, C, and A to the tRNA nucleotide-73, using CTP and ATP as substrates and producing inorganic pyrophosphate. tRNA 3'-terminal CCA addition is required both for tRNA processing and repair. Also involved in tRNA surveillance by mediating tandem CCA addition to generate a CCACCA at the 3' terminus of unstable tRNAs. While stable tRNAs receive only 3'-terminal CCA, unstable tRNAs are marked with CCACCA and rapidly degraded.</text>
</comment>
<keyword evidence="7 10" id="KW-0067">ATP-binding</keyword>
<dbReference type="GO" id="GO:0042245">
    <property type="term" value="P:RNA repair"/>
    <property type="evidence" value="ECO:0007669"/>
    <property type="project" value="UniProtKB-KW"/>
</dbReference>
<keyword evidence="2 10" id="KW-0819">tRNA processing</keyword>
<dbReference type="Pfam" id="PF09249">
    <property type="entry name" value="tRNA_NucTransf2"/>
    <property type="match status" value="1"/>
</dbReference>
<dbReference type="Gene3D" id="1.10.1410.30">
    <property type="entry name" value="CCA tRNA nucleotidyltransferase, domain 2"/>
    <property type="match status" value="1"/>
</dbReference>
<dbReference type="PANTHER" id="PTHR39643">
    <property type="entry name" value="CCA-ADDING ENZYME"/>
    <property type="match status" value="1"/>
</dbReference>
<dbReference type="Gene3D" id="3.30.460.10">
    <property type="entry name" value="Beta Polymerase, domain 2"/>
    <property type="match status" value="1"/>
</dbReference>
<feature type="binding site" evidence="10">
    <location>
        <position position="138"/>
    </location>
    <ligand>
        <name>CTP</name>
        <dbReference type="ChEBI" id="CHEBI:37563"/>
    </ligand>
</feature>
<dbReference type="NCBIfam" id="TIGR03671">
    <property type="entry name" value="cca_archaeal"/>
    <property type="match status" value="1"/>
</dbReference>
<keyword evidence="9 10" id="KW-0694">RNA-binding</keyword>
<feature type="domain" description="CCA-adding enzyme C-terminal" evidence="13">
    <location>
        <begin position="273"/>
        <end position="393"/>
    </location>
</feature>
<dbReference type="InterPro" id="IPR043519">
    <property type="entry name" value="NT_sf"/>
</dbReference>
<proteinExistence type="inferred from homology"/>
<dbReference type="Gene3D" id="3.30.70.590">
    <property type="entry name" value="Poly(A) polymerase predicted RNA binding domain"/>
    <property type="match status" value="1"/>
</dbReference>
<feature type="binding site" evidence="10">
    <location>
        <position position="54"/>
    </location>
    <ligand>
        <name>CTP</name>
        <dbReference type="ChEBI" id="CHEBI:37563"/>
    </ligand>
</feature>
<dbReference type="PIRSF" id="PIRSF005335">
    <property type="entry name" value="CCA_arch"/>
    <property type="match status" value="1"/>
</dbReference>
<keyword evidence="4 10" id="KW-0479">Metal-binding</keyword>
<comment type="subunit">
    <text evidence="10">Homodimer.</text>
</comment>
<comment type="catalytic activity">
    <reaction evidence="10">
        <text>a tRNA precursor + 2 CTP + ATP = a tRNA with a 3' CCA end + 3 diphosphate</text>
        <dbReference type="Rhea" id="RHEA:14433"/>
        <dbReference type="Rhea" id="RHEA-COMP:10465"/>
        <dbReference type="Rhea" id="RHEA-COMP:10468"/>
        <dbReference type="ChEBI" id="CHEBI:30616"/>
        <dbReference type="ChEBI" id="CHEBI:33019"/>
        <dbReference type="ChEBI" id="CHEBI:37563"/>
        <dbReference type="ChEBI" id="CHEBI:74896"/>
        <dbReference type="ChEBI" id="CHEBI:83071"/>
        <dbReference type="EC" id="2.7.7.72"/>
    </reaction>
</comment>
<evidence type="ECO:0000256" key="9">
    <source>
        <dbReference type="ARBA" id="ARBA00022884"/>
    </source>
</evidence>
<feature type="binding site" evidence="10">
    <location>
        <position position="51"/>
    </location>
    <ligand>
        <name>ATP</name>
        <dbReference type="ChEBI" id="CHEBI:30616"/>
    </ligand>
</feature>
<reference evidence="15" key="1">
    <citation type="submission" date="2015-10" db="EMBL/GenBank/DDBJ databases">
        <authorList>
            <person name="Lehtovirta-Morley L.E."/>
            <person name="Vieille C."/>
        </authorList>
    </citation>
    <scope>NUCLEOTIDE SEQUENCE [LARGE SCALE GENOMIC DNA]</scope>
</reference>
<keyword evidence="1 10" id="KW-0808">Transferase</keyword>
<dbReference type="EMBL" id="LN890280">
    <property type="protein sequence ID" value="CUR50788.1"/>
    <property type="molecule type" value="Genomic_DNA"/>
</dbReference>
<dbReference type="PROSITE" id="PS50152">
    <property type="entry name" value="25A_SYNTH_3"/>
    <property type="match status" value="1"/>
</dbReference>
<dbReference type="Proteomes" id="UP000196239">
    <property type="component" value="Chromosome 1"/>
</dbReference>
<dbReference type="GO" id="GO:0004810">
    <property type="term" value="F:CCA tRNA nucleotidyltransferase activity"/>
    <property type="evidence" value="ECO:0007669"/>
    <property type="project" value="UniProtKB-UniRule"/>
</dbReference>
<gene>
    <name evidence="10 14" type="primary">cca</name>
    <name evidence="14" type="ORF">NDEV_0023</name>
</gene>
<keyword evidence="6 10" id="KW-0692">RNA repair</keyword>
<dbReference type="SUPFAM" id="SSF81301">
    <property type="entry name" value="Nucleotidyltransferase"/>
    <property type="match status" value="1"/>
</dbReference>
<evidence type="ECO:0000256" key="2">
    <source>
        <dbReference type="ARBA" id="ARBA00022694"/>
    </source>
</evidence>
<comment type="similarity">
    <text evidence="10">Belongs to the tRNA nucleotidyltransferase/poly(A) polymerase family. Archaeal CCA-adding enzyme subfamily.</text>
</comment>
<dbReference type="SUPFAM" id="SSF55003">
    <property type="entry name" value="PAP/Archaeal CCA-adding enzyme, C-terminal domain"/>
    <property type="match status" value="1"/>
</dbReference>
<feature type="binding site" evidence="10">
    <location>
        <position position="158"/>
    </location>
    <ligand>
        <name>ATP</name>
        <dbReference type="ChEBI" id="CHEBI:30616"/>
    </ligand>
</feature>
<feature type="binding site" evidence="10">
    <location>
        <position position="54"/>
    </location>
    <ligand>
        <name>ATP</name>
        <dbReference type="ChEBI" id="CHEBI:30616"/>
    </ligand>
</feature>
<feature type="binding site" evidence="10">
    <location>
        <position position="65"/>
    </location>
    <ligand>
        <name>Mg(2+)</name>
        <dbReference type="ChEBI" id="CHEBI:18420"/>
    </ligand>
</feature>
<dbReference type="InterPro" id="IPR002934">
    <property type="entry name" value="Polymerase_NTP_transf_dom"/>
</dbReference>
<evidence type="ECO:0000256" key="1">
    <source>
        <dbReference type="ARBA" id="ARBA00022679"/>
    </source>
</evidence>
<evidence type="ECO:0000313" key="14">
    <source>
        <dbReference type="EMBL" id="CUR50788.1"/>
    </source>
</evidence>
<keyword evidence="15" id="KW-1185">Reference proteome</keyword>
<evidence type="ECO:0000256" key="4">
    <source>
        <dbReference type="ARBA" id="ARBA00022723"/>
    </source>
</evidence>
<evidence type="ECO:0000256" key="8">
    <source>
        <dbReference type="ARBA" id="ARBA00022842"/>
    </source>
</evidence>
<feature type="binding site" evidence="10">
    <location>
        <position position="51"/>
    </location>
    <ligand>
        <name>CTP</name>
        <dbReference type="ChEBI" id="CHEBI:37563"/>
    </ligand>
</feature>
<evidence type="ECO:0000256" key="3">
    <source>
        <dbReference type="ARBA" id="ARBA00022695"/>
    </source>
</evidence>
<dbReference type="GO" id="GO:0001680">
    <property type="term" value="P:tRNA 3'-terminal CCA addition"/>
    <property type="evidence" value="ECO:0007669"/>
    <property type="project" value="UniProtKB-UniRule"/>
</dbReference>
<evidence type="ECO:0000259" key="13">
    <source>
        <dbReference type="Pfam" id="PF21133"/>
    </source>
</evidence>
<name>A0A128A0B6_9ARCH</name>
<feature type="binding site" evidence="10">
    <location>
        <position position="158"/>
    </location>
    <ligand>
        <name>CTP</name>
        <dbReference type="ChEBI" id="CHEBI:37563"/>
    </ligand>
</feature>
<feature type="binding site" evidence="10">
    <location>
        <position position="167"/>
    </location>
    <ligand>
        <name>CTP</name>
        <dbReference type="ChEBI" id="CHEBI:37563"/>
    </ligand>
</feature>
<feature type="domain" description="tRNA nucleotidyltransferase substrate binding" evidence="12">
    <location>
        <begin position="152"/>
        <end position="258"/>
    </location>
</feature>
<sequence length="444" mass="49645">MSNILEQARKISIPARQEQEEIGALAEKLLALVKKEATNHPEVISVELGGSFAKGTWLKGKLDLDIFVKIKKDTNEKRFEEIGNKIGKKSMEKFHPYVRYSEHPYVEAVVEGTKVNVVPCYDVEKGQWKSAADRSSFHTRFILEQLDEQKKNEVRLLKKFLRGINIYGAEIAREGFGGYVSEVLIYHYGSFIKVLEAAANFAQGQVIGSPTKKFETALVLIDPVDSNRNLGTAISAQNCGKFILAARAYLKKPSMIFFNGKKPIVDTKNLQNILVVKFDYKSRSPDIIWGQVKRGATALSGQLELGGFQVLRKSATTDETSEAAMLFLLHSTTIEKALVKNGPDVFRKAESENFILRNSKNKLTWVDDDGRILSLQQREFHEAKKFLQSLLKKNLSKAGIPSGIIPDMKRSFRVLGGNQVTSKSIKKALAELTSTNELIFGSSK</sequence>
<evidence type="ECO:0000256" key="6">
    <source>
        <dbReference type="ARBA" id="ARBA00022800"/>
    </source>
</evidence>
<dbReference type="GO" id="GO:0005524">
    <property type="term" value="F:ATP binding"/>
    <property type="evidence" value="ECO:0007669"/>
    <property type="project" value="UniProtKB-UniRule"/>
</dbReference>
<dbReference type="CDD" id="cd05400">
    <property type="entry name" value="NT_2-5OAS_ClassI-CCAase"/>
    <property type="match status" value="1"/>
</dbReference>
<dbReference type="Pfam" id="PF21133">
    <property type="entry name" value="CAA_C"/>
    <property type="match status" value="1"/>
</dbReference>
<dbReference type="InterPro" id="IPR011068">
    <property type="entry name" value="NuclTrfase_I-like_C"/>
</dbReference>
<feature type="binding site" evidence="10">
    <location>
        <position position="167"/>
    </location>
    <ligand>
        <name>ATP</name>
        <dbReference type="ChEBI" id="CHEBI:30616"/>
    </ligand>
</feature>
<evidence type="ECO:0000259" key="11">
    <source>
        <dbReference type="Pfam" id="PF01909"/>
    </source>
</evidence>
<feature type="binding site" evidence="10">
    <location>
        <position position="138"/>
    </location>
    <ligand>
        <name>ATP</name>
        <dbReference type="ChEBI" id="CHEBI:30616"/>
    </ligand>
</feature>
<dbReference type="EC" id="2.7.7.72" evidence="10"/>
<feature type="binding site" evidence="10">
    <location>
        <position position="63"/>
    </location>
    <ligand>
        <name>Mg(2+)</name>
        <dbReference type="ChEBI" id="CHEBI:18420"/>
    </ligand>
</feature>
<dbReference type="SUPFAM" id="SSF81631">
    <property type="entry name" value="PAP/OAS1 substrate-binding domain"/>
    <property type="match status" value="1"/>
</dbReference>
<dbReference type="HAMAP" id="MF_01264">
    <property type="entry name" value="CCA_arch"/>
    <property type="match status" value="1"/>
</dbReference>
<comment type="caution">
    <text evidence="10">Lacks conserved residue(s) required for the propagation of feature annotation.</text>
</comment>
<keyword evidence="3 10" id="KW-0548">Nucleotidyltransferase</keyword>
<accession>A0A128A0B6</accession>
<dbReference type="GO" id="GO:0000287">
    <property type="term" value="F:magnesium ion binding"/>
    <property type="evidence" value="ECO:0007669"/>
    <property type="project" value="UniProtKB-UniRule"/>
</dbReference>
<dbReference type="Gene3D" id="3.30.70.1550">
    <property type="entry name" value="Archaeal tRNA CCA-adding enzyme catalytic domain"/>
    <property type="match status" value="1"/>
</dbReference>
<keyword evidence="5 10" id="KW-0547">Nucleotide-binding</keyword>